<dbReference type="RefSeq" id="XP_040761156.1">
    <property type="nucleotide sequence ID" value="XM_040907232.1"/>
</dbReference>
<gene>
    <name evidence="1" type="ORF">LAESUDRAFT_716231</name>
</gene>
<organism evidence="1 2">
    <name type="scientific">Laetiporus sulphureus 93-53</name>
    <dbReference type="NCBI Taxonomy" id="1314785"/>
    <lineage>
        <taxon>Eukaryota</taxon>
        <taxon>Fungi</taxon>
        <taxon>Dikarya</taxon>
        <taxon>Basidiomycota</taxon>
        <taxon>Agaricomycotina</taxon>
        <taxon>Agaricomycetes</taxon>
        <taxon>Polyporales</taxon>
        <taxon>Laetiporus</taxon>
    </lineage>
</organism>
<evidence type="ECO:0000313" key="1">
    <source>
        <dbReference type="EMBL" id="KZT03416.1"/>
    </source>
</evidence>
<dbReference type="InParanoid" id="A0A165CTN3"/>
<dbReference type="GeneID" id="63824261"/>
<dbReference type="AlphaFoldDB" id="A0A165CTN3"/>
<dbReference type="EMBL" id="KV427644">
    <property type="protein sequence ID" value="KZT03416.1"/>
    <property type="molecule type" value="Genomic_DNA"/>
</dbReference>
<name>A0A165CTN3_9APHY</name>
<proteinExistence type="predicted"/>
<sequence length="269" mass="29381">MRKAIAPEVYENWCSSEELEENDSEKGTVVAFKYELPDVLENDMTDEKILAGPLVLCHRVKKAKISETSDTVFDLAAEEANTNQLKQQNTSGTITSIAPSAQHVNIDLSLLSDSENEIAPAVPAMPEASSSRITQSLASSPMNLFLFDNCNGTCLCHSASCMPSHTNLKHAEDTCVGFIIELHIDEHDGGIITESMEHNMSVDAVLGSAMTWSPKLFVIALVLSMRSADRARKHALQIPGSDPRSGMLSVSNSWAHTTMFMHANIRMCT</sequence>
<reference evidence="1 2" key="1">
    <citation type="journal article" date="2016" name="Mol. Biol. Evol.">
        <title>Comparative Genomics of Early-Diverging Mushroom-Forming Fungi Provides Insights into the Origins of Lignocellulose Decay Capabilities.</title>
        <authorList>
            <person name="Nagy L.G."/>
            <person name="Riley R."/>
            <person name="Tritt A."/>
            <person name="Adam C."/>
            <person name="Daum C."/>
            <person name="Floudas D."/>
            <person name="Sun H."/>
            <person name="Yadav J.S."/>
            <person name="Pangilinan J."/>
            <person name="Larsson K.H."/>
            <person name="Matsuura K."/>
            <person name="Barry K."/>
            <person name="Labutti K."/>
            <person name="Kuo R."/>
            <person name="Ohm R.A."/>
            <person name="Bhattacharya S.S."/>
            <person name="Shirouzu T."/>
            <person name="Yoshinaga Y."/>
            <person name="Martin F.M."/>
            <person name="Grigoriev I.V."/>
            <person name="Hibbett D.S."/>
        </authorList>
    </citation>
    <scope>NUCLEOTIDE SEQUENCE [LARGE SCALE GENOMIC DNA]</scope>
    <source>
        <strain evidence="1 2">93-53</strain>
    </source>
</reference>
<protein>
    <submittedName>
        <fullName evidence="1">Uncharacterized protein</fullName>
    </submittedName>
</protein>
<evidence type="ECO:0000313" key="2">
    <source>
        <dbReference type="Proteomes" id="UP000076871"/>
    </source>
</evidence>
<keyword evidence="2" id="KW-1185">Reference proteome</keyword>
<dbReference type="Proteomes" id="UP000076871">
    <property type="component" value="Unassembled WGS sequence"/>
</dbReference>
<accession>A0A165CTN3</accession>